<proteinExistence type="predicted"/>
<evidence type="ECO:0000313" key="2">
    <source>
        <dbReference type="EMBL" id="SOB79161.1"/>
    </source>
</evidence>
<evidence type="ECO:0000313" key="3">
    <source>
        <dbReference type="Proteomes" id="UP000219494"/>
    </source>
</evidence>
<keyword evidence="3" id="KW-1185">Reference proteome</keyword>
<reference evidence="2 3" key="1">
    <citation type="submission" date="2017-07" db="EMBL/GenBank/DDBJ databases">
        <authorList>
            <person name="Sun Z.S."/>
            <person name="Albrecht U."/>
            <person name="Echele G."/>
            <person name="Lee C.C."/>
        </authorList>
    </citation>
    <scope>NUCLEOTIDE SEQUENCE [LARGE SCALE GENOMIC DNA]</scope>
    <source>
        <strain evidence="2 3">CGMCC 1.12672</strain>
    </source>
</reference>
<keyword evidence="1" id="KW-0472">Membrane</keyword>
<dbReference type="Proteomes" id="UP000219494">
    <property type="component" value="Unassembled WGS sequence"/>
</dbReference>
<name>A0A285QBH5_9SPHN</name>
<sequence>MTVVSWLLPAILLEIAILMFLWFRRSRRTHLFMIVPALFGFFSLLMFLLVIASYAANGPLDIDPQSQAVLITTFVVLLVLIIILPRNKSDYARNQFGDAARQRDLRNPPRKRSRIVDLLGCLSLGILAILMLGLLVAFGSSVGH</sequence>
<accession>A0A285QBH5</accession>
<dbReference type="AlphaFoldDB" id="A0A285QBH5"/>
<protein>
    <submittedName>
        <fullName evidence="2">Uncharacterized protein</fullName>
    </submittedName>
</protein>
<evidence type="ECO:0000256" key="1">
    <source>
        <dbReference type="SAM" id="Phobius"/>
    </source>
</evidence>
<keyword evidence="1" id="KW-0812">Transmembrane</keyword>
<organism evidence="2 3">
    <name type="scientific">Sphingomonas guangdongensis</name>
    <dbReference type="NCBI Taxonomy" id="1141890"/>
    <lineage>
        <taxon>Bacteria</taxon>
        <taxon>Pseudomonadati</taxon>
        <taxon>Pseudomonadota</taxon>
        <taxon>Alphaproteobacteria</taxon>
        <taxon>Sphingomonadales</taxon>
        <taxon>Sphingomonadaceae</taxon>
        <taxon>Sphingomonas</taxon>
    </lineage>
</organism>
<keyword evidence="1" id="KW-1133">Transmembrane helix</keyword>
<feature type="transmembrane region" description="Helical" evidence="1">
    <location>
        <begin position="115"/>
        <end position="138"/>
    </location>
</feature>
<feature type="transmembrane region" description="Helical" evidence="1">
    <location>
        <begin position="6"/>
        <end position="23"/>
    </location>
</feature>
<feature type="transmembrane region" description="Helical" evidence="1">
    <location>
        <begin position="68"/>
        <end position="85"/>
    </location>
</feature>
<feature type="transmembrane region" description="Helical" evidence="1">
    <location>
        <begin position="30"/>
        <end position="56"/>
    </location>
</feature>
<dbReference type="EMBL" id="OBMI01000001">
    <property type="protein sequence ID" value="SOB79161.1"/>
    <property type="molecule type" value="Genomic_DNA"/>
</dbReference>
<gene>
    <name evidence="2" type="ORF">SAMN06297144_0407</name>
</gene>